<dbReference type="PANTHER" id="PTHR48449:SF1">
    <property type="entry name" value="DUF1985 DOMAIN-CONTAINING PROTEIN"/>
    <property type="match status" value="1"/>
</dbReference>
<keyword evidence="3" id="KW-0378">Hydrolase</keyword>
<evidence type="ECO:0000256" key="4">
    <source>
        <dbReference type="SAM" id="MobiDB-lite"/>
    </source>
</evidence>
<dbReference type="SUPFAM" id="SSF54001">
    <property type="entry name" value="Cysteine proteinases"/>
    <property type="match status" value="1"/>
</dbReference>
<dbReference type="GO" id="GO:0006508">
    <property type="term" value="P:proteolysis"/>
    <property type="evidence" value="ECO:0007669"/>
    <property type="project" value="UniProtKB-KW"/>
</dbReference>
<feature type="region of interest" description="Disordered" evidence="4">
    <location>
        <begin position="1"/>
        <end position="33"/>
    </location>
</feature>
<evidence type="ECO:0000313" key="6">
    <source>
        <dbReference type="EMBL" id="AAF69170.1"/>
    </source>
</evidence>
<feature type="compositionally biased region" description="Low complexity" evidence="4">
    <location>
        <begin position="734"/>
        <end position="746"/>
    </location>
</feature>
<dbReference type="Pfam" id="PF02902">
    <property type="entry name" value="Peptidase_C48"/>
    <property type="match status" value="1"/>
</dbReference>
<reference evidence="6" key="3">
    <citation type="submission" date="2000-10" db="EMBL/GenBank/DDBJ databases">
        <authorList>
            <person name="Chao Q."/>
            <person name="Brooks S."/>
            <person name="Buehler E."/>
            <person name="Johnson-Hopson C."/>
            <person name="Khan S."/>
            <person name="Kim C."/>
            <person name="Shinn P."/>
            <person name="Altafi H."/>
            <person name="Bei B."/>
            <person name="Chin C."/>
            <person name="Chiou J."/>
            <person name="Choi E."/>
            <person name="Conn L."/>
            <person name="Conway A."/>
            <person name="Gonzalez A."/>
            <person name="Hansen N."/>
            <person name="Howing B."/>
            <person name="Koo T."/>
            <person name="Lam B."/>
            <person name="Lee J."/>
            <person name="Lenz C."/>
            <person name="Li J."/>
            <person name="Liu A."/>
            <person name="Liu J."/>
            <person name="Liu S."/>
            <person name="Mukharsky N."/>
            <person name="Nguyen M."/>
            <person name="Palm C."/>
            <person name="Pham P."/>
            <person name="Sakano H."/>
            <person name="Schwartz J."/>
            <person name="Southwick A."/>
            <person name="Thaveri A."/>
            <person name="Toriumi M."/>
            <person name="Vaysberg M."/>
            <person name="Yu G."/>
            <person name="Davis R."/>
            <person name="Federspiel N."/>
            <person name="Theologis A."/>
            <person name="Ecker J."/>
        </authorList>
    </citation>
    <scope>NUCLEOTIDE SEQUENCE</scope>
</reference>
<sequence length="1745" mass="194608">MAATRKSSRRRGVSDIDEASAATTNLGSTSNDPGELPQRLFALDHYPSKAKINAYSRAEYIGQIAAALKDTPEMTFLLDSPFGDLFRIPTNKASFSGKLVLGLICRQLVTNKRYEMWMVFAGHPIRLGLREWALITGLECGTYPKDKDVESVMQREEGENTVWATLFGDDKAKPTVEELRDRLISETDMPAWKKLALALIIIVDGVLICDKSPPLRPNEMTVELTKNLDFFCKYPWGRTSFLLTLERIASFKGDTDVKKLRSGCKQHSYALHGFPLGLQLLAFATIPSIASLLPSEGDTAVFTERTIKNLSKLRPIKTSTILACESAEQVDITYIVDPADSNCPKSFVWRKEKEDPRVDNILRMLKSEQEWNEKMWVGGDDAPKKQVRPSATGERVILKRQRRVSDPVENKKRKISHSDDGEGGPSGGDGEGGPSGGDGEGGPSGGDGEGGPSGGDGEGGPNGADGEGGPNGADGEVGDEAFDKYAGELRSFFKRQTQLLDKKFEDLKVFVREEIRAALQSQDRKEEGPRSSHKSDSPSEKVERVTKTVEKVNKRVEKANKRVEKAAEQVQRKSVKKSTKPRKFVPRRSSRLNNTPKKAATGSLPVEEVPGNDGDGEVSAKQTVSDYDMENIYLGGASSTEEEEGGNSEIEEDSSKLHQNVSDSVMEDNVDRVPSPSHQPEHGIPDGGNFEQLLPDPILSDPALEKMSDDVSSSSHQDVQKGLGGNPEEEVVAPESQQLEEPQSPEVKVRQEFAFEVTEDGNPSAETICGEGEEALKEDKSPTVVDEALEDTALPGFVSPTTVGDFNYEANLSDPSSPTVVVSKVLTQLKDDILAENVSKIPEKVAVPEEVLTQLKDDVLEEKVSEKVAIPEETGKEDDVVEAGVSKTEAIVAPVNEKEKKSVRRRVTFSDDTKNDDKKDPDVTFVEEREAGPEVLVKAGDSLYNPLEKVDEAKFQKLCTITQGEKRCHTLFGFRKVDNEFFTTLAEANDWVGSYHMEMMALLMWHKNGEHMKRNRYVVVDPRLTFLLSSCANAFRSCRKPDTFKWDKLLTRFPKGECLNREPQLHWIRDVDIIFVPMNWKAEKHWVGLAICLQRRVIEIMDPLRSLTRESVVRSRILPIMEMLPYLVRATCKDYLDKPYPVTPFTYIRNQRLPQNPTTGDCGPYAMKFIELYMLNTPVEDRFSIEEDDMKNLTSSDLCRVPDDFQVGGGHNPTGPQGEGRNRLFFKRCLLANNPTAVYNEAIRVLIHETDINGALKLMQRHAPVRADATIACAIIFICAGYDYMGGLFLDLYTRNHHPLDSDFTRDLCEEFFEEINKFNPPYNNTYARSFCYPSSHGIKMPQCAYHCFMVSGAYQNIAKTVAHKCWWDLQPLLRSGRRGRDVVYRPDVLKGANIFSMCEDPDDYQVDGSHHPSGPQEEGRHRAFFKMCVDAGNPTAMYFEALRVLTHERDIKGAINLLRPHVPSQAHATLACAILYIIDGNDYMGAIFLNLFGRNHYPLGTEETRDLCEEFLEDLKKFRPPYNNTYGSTFSYPNSHGIKTPDCALLCYIVSGPFKNVCNCCYLWWCARRLPNPLSILVNYLPVSVTPIETLRGLVSTLEPTAINMDEFMTWPDFVLPETPFRTYFTLLLERGARPAIYLEGVRLACNFVTVAHGLTMLSSISPIDAYACFSHGLFLTATGNGREVEAVNATFWDLVPSFEAANTVGELTAWVVAATEPAAAIASSTGMLGSCAYFIKERRSFSI</sequence>
<comment type="similarity">
    <text evidence="1">Belongs to the peptidase C48 family.</text>
</comment>
<feature type="domain" description="Ubiquitin-like protease family profile" evidence="5">
    <location>
        <begin position="975"/>
        <end position="1173"/>
    </location>
</feature>
<protein>
    <submittedName>
        <fullName evidence="6">F27F5.16</fullName>
    </submittedName>
</protein>
<evidence type="ECO:0000256" key="2">
    <source>
        <dbReference type="ARBA" id="ARBA00022670"/>
    </source>
</evidence>
<dbReference type="GO" id="GO:0008234">
    <property type="term" value="F:cysteine-type peptidase activity"/>
    <property type="evidence" value="ECO:0007669"/>
    <property type="project" value="InterPro"/>
</dbReference>
<feature type="compositionally biased region" description="Basic and acidic residues" evidence="4">
    <location>
        <begin position="403"/>
        <end position="420"/>
    </location>
</feature>
<feature type="compositionally biased region" description="Basic and acidic residues" evidence="4">
    <location>
        <begin position="518"/>
        <end position="571"/>
    </location>
</feature>
<dbReference type="EMBL" id="AC007915">
    <property type="protein sequence ID" value="AAF69170.1"/>
    <property type="molecule type" value="Genomic_DNA"/>
</dbReference>
<dbReference type="PANTHER" id="PTHR48449">
    <property type="entry name" value="DUF1985 DOMAIN-CONTAINING PROTEIN"/>
    <property type="match status" value="1"/>
</dbReference>
<reference key="1">
    <citation type="journal article" date="2000" name="Nature">
        <title>Sequence and analysis of chromosome 1 of the plant Arabidopsis thaliana.</title>
        <authorList>
            <person name="Theologis A."/>
            <person name="Ecker J.R."/>
            <person name="Palm C.J."/>
            <person name="Federspiel N.A."/>
            <person name="Kaul S."/>
            <person name="White O."/>
            <person name="Alonso J."/>
            <person name="Altafi H."/>
            <person name="Araujo R."/>
            <person name="Bowman C.L."/>
            <person name="Brooks S.Y."/>
            <person name="Buehler E."/>
            <person name="Chan A."/>
            <person name="Chao Q."/>
            <person name="Chen H."/>
            <person name="Cheuk R.F."/>
            <person name="Chin C.W."/>
            <person name="Chung M.K."/>
            <person name="Conn L."/>
            <person name="Conway A.B."/>
            <person name="Conway A.R."/>
            <person name="Creasy T.H."/>
            <person name="Dewar K."/>
            <person name="Dunn P."/>
            <person name="Etgu P."/>
            <person name="Feldblyum T.V."/>
            <person name="Feng J."/>
            <person name="Fong B."/>
            <person name="Fujii C.Y."/>
            <person name="Gill J.E."/>
            <person name="Goldsmith A.D."/>
            <person name="Haas B."/>
            <person name="Hansen N.F."/>
            <person name="Hughes B."/>
            <person name="Huizar L."/>
            <person name="Hunter J.L."/>
            <person name="Jenkins J."/>
            <person name="Johnson-Hopson C."/>
            <person name="Khan S."/>
            <person name="Khaykin E."/>
            <person name="Kim C.J."/>
            <person name="Koo H.L."/>
            <person name="Kremenetskaia I."/>
            <person name="Kurtz D.B."/>
            <person name="Kwan A."/>
            <person name="Lam B."/>
            <person name="Langin-Hooper S."/>
            <person name="Lee A."/>
            <person name="Lee J.M."/>
            <person name="Lenz C.A."/>
            <person name="Li J.H."/>
            <person name="Li Y."/>
            <person name="Lin X."/>
            <person name="Liu S.X."/>
            <person name="Liu Z.A."/>
            <person name="Luros J.S."/>
            <person name="Maiti R."/>
            <person name="Marziali A."/>
            <person name="Militscher J."/>
            <person name="Miranda M."/>
            <person name="Nguyen M."/>
            <person name="Nierman W.C."/>
            <person name="Osborne B.I."/>
            <person name="Pai G."/>
            <person name="Peterson J."/>
            <person name="Pham P.K."/>
            <person name="Rizzo M."/>
            <person name="Rooney T."/>
            <person name="Rowley D."/>
            <person name="Sakano H."/>
            <person name="Salzberg S.L."/>
            <person name="Schwartz J.R."/>
            <person name="Shinn P."/>
            <person name="Southwick A.M."/>
            <person name="Sun H."/>
            <person name="Tallon L.J."/>
            <person name="Tambunga G."/>
            <person name="Toriumi M.J."/>
            <person name="Town C.D."/>
            <person name="Utterback T."/>
            <person name="Van Aken S."/>
            <person name="Vaysberg M."/>
            <person name="Vysotskaia V.S."/>
            <person name="Walker M."/>
            <person name="Wu D."/>
            <person name="Yu G."/>
            <person name="Fraser C.M."/>
            <person name="Venter J.C."/>
            <person name="Davis R.W."/>
        </authorList>
    </citation>
    <scope>NUCLEOTIDE SEQUENCE [LARGE SCALE GENOMIC DNA]</scope>
    <source>
        <strain>cv. Columbia</strain>
    </source>
</reference>
<dbReference type="InterPro" id="IPR003653">
    <property type="entry name" value="Peptidase_C48_C"/>
</dbReference>
<feature type="compositionally biased region" description="Basic residues" evidence="4">
    <location>
        <begin position="573"/>
        <end position="590"/>
    </location>
</feature>
<keyword evidence="2" id="KW-0645">Protease</keyword>
<proteinExistence type="inferred from homology"/>
<dbReference type="ExpressionAtlas" id="Q9MAK1">
    <property type="expression patterns" value="differential"/>
</dbReference>
<dbReference type="InterPro" id="IPR038765">
    <property type="entry name" value="Papain-like_cys_pep_sf"/>
</dbReference>
<evidence type="ECO:0000256" key="1">
    <source>
        <dbReference type="ARBA" id="ARBA00005234"/>
    </source>
</evidence>
<evidence type="ECO:0000259" key="5">
    <source>
        <dbReference type="PROSITE" id="PS50600"/>
    </source>
</evidence>
<name>Q9MAK1_ARATH</name>
<feature type="compositionally biased region" description="Polar residues" evidence="4">
    <location>
        <begin position="21"/>
        <end position="32"/>
    </location>
</feature>
<organism evidence="6">
    <name type="scientific">Arabidopsis thaliana</name>
    <name type="common">Mouse-ear cress</name>
    <dbReference type="NCBI Taxonomy" id="3702"/>
    <lineage>
        <taxon>Eukaryota</taxon>
        <taxon>Viridiplantae</taxon>
        <taxon>Streptophyta</taxon>
        <taxon>Embryophyta</taxon>
        <taxon>Tracheophyta</taxon>
        <taxon>Spermatophyta</taxon>
        <taxon>Magnoliopsida</taxon>
        <taxon>eudicotyledons</taxon>
        <taxon>Gunneridae</taxon>
        <taxon>Pentapetalae</taxon>
        <taxon>rosids</taxon>
        <taxon>malvids</taxon>
        <taxon>Brassicales</taxon>
        <taxon>Brassicaceae</taxon>
        <taxon>Camelineae</taxon>
        <taxon>Arabidopsis</taxon>
    </lineage>
</organism>
<feature type="compositionally biased region" description="Acidic residues" evidence="4">
    <location>
        <begin position="640"/>
        <end position="652"/>
    </location>
</feature>
<feature type="compositionally biased region" description="Gly residues" evidence="4">
    <location>
        <begin position="423"/>
        <end position="472"/>
    </location>
</feature>
<feature type="region of interest" description="Disordered" evidence="4">
    <location>
        <begin position="518"/>
        <end position="748"/>
    </location>
</feature>
<feature type="compositionally biased region" description="Basic residues" evidence="4">
    <location>
        <begin position="1"/>
        <end position="11"/>
    </location>
</feature>
<dbReference type="PROSITE" id="PS50600">
    <property type="entry name" value="ULP_PROTEASE"/>
    <property type="match status" value="1"/>
</dbReference>
<accession>Q9MAK1</accession>
<evidence type="ECO:0000256" key="3">
    <source>
        <dbReference type="ARBA" id="ARBA00022801"/>
    </source>
</evidence>
<dbReference type="Gene3D" id="3.40.395.10">
    <property type="entry name" value="Adenoviral Proteinase, Chain A"/>
    <property type="match status" value="1"/>
</dbReference>
<dbReference type="InterPro" id="IPR015410">
    <property type="entry name" value="DUF1985"/>
</dbReference>
<dbReference type="Pfam" id="PF09331">
    <property type="entry name" value="DUF1985"/>
    <property type="match status" value="1"/>
</dbReference>
<reference evidence="6" key="2">
    <citation type="submission" date="2000-03" db="EMBL/GenBank/DDBJ databases">
        <title>Genomic sequence for Arabidopsis thaliana BAC F27F5 from chromosome I.</title>
        <authorList>
            <person name="Chao Q."/>
            <person name="Brooks S."/>
            <person name="Buehler E."/>
            <person name="Johnson-Hopson C."/>
            <person name="Khan S."/>
            <person name="Kim C."/>
            <person name="Shinn P."/>
            <person name="Altafi H."/>
            <person name="Bei Q."/>
            <person name="Chin C."/>
            <person name="Chiou J."/>
            <person name="Choi E."/>
            <person name="Conn L."/>
            <person name="Conway A."/>
            <person name="Gonzales A."/>
            <person name="Hansen N."/>
            <person name="Howng B."/>
            <person name="Koo T."/>
            <person name="Lam B."/>
            <person name="Lee J."/>
            <person name="Lenz C."/>
            <person name="Li J."/>
            <person name="Liu A."/>
            <person name="Liu K."/>
            <person name="Liu S."/>
            <person name="Mukharsky N."/>
            <person name="Nguyen M."/>
            <person name="Palm C."/>
            <person name="Pham P."/>
            <person name="Sakano H."/>
            <person name="Schwartz J."/>
            <person name="Southwick A."/>
            <person name="Thaveri A."/>
            <person name="Toriumi M."/>
            <person name="Vaysberg M."/>
            <person name="Yu G."/>
            <person name="Federspiel N.A."/>
            <person name="Theologis A."/>
            <person name="Ecker J.R."/>
        </authorList>
    </citation>
    <scope>NUCLEOTIDE SEQUENCE</scope>
</reference>
<feature type="region of interest" description="Disordered" evidence="4">
    <location>
        <begin position="375"/>
        <end position="479"/>
    </location>
</feature>